<organism evidence="2 3">
    <name type="scientific">Hohenbuehelia grisea</name>
    <dbReference type="NCBI Taxonomy" id="104357"/>
    <lineage>
        <taxon>Eukaryota</taxon>
        <taxon>Fungi</taxon>
        <taxon>Dikarya</taxon>
        <taxon>Basidiomycota</taxon>
        <taxon>Agaricomycotina</taxon>
        <taxon>Agaricomycetes</taxon>
        <taxon>Agaricomycetidae</taxon>
        <taxon>Agaricales</taxon>
        <taxon>Pleurotineae</taxon>
        <taxon>Pleurotaceae</taxon>
        <taxon>Hohenbuehelia</taxon>
    </lineage>
</organism>
<evidence type="ECO:0000256" key="1">
    <source>
        <dbReference type="SAM" id="MobiDB-lite"/>
    </source>
</evidence>
<feature type="region of interest" description="Disordered" evidence="1">
    <location>
        <begin position="711"/>
        <end position="732"/>
    </location>
</feature>
<gene>
    <name evidence="2" type="ORF">HGRIS_005867</name>
</gene>
<feature type="region of interest" description="Disordered" evidence="1">
    <location>
        <begin position="1077"/>
        <end position="1136"/>
    </location>
</feature>
<feature type="compositionally biased region" description="Low complexity" evidence="1">
    <location>
        <begin position="477"/>
        <end position="506"/>
    </location>
</feature>
<feature type="region of interest" description="Disordered" evidence="1">
    <location>
        <begin position="412"/>
        <end position="444"/>
    </location>
</feature>
<feature type="compositionally biased region" description="Polar residues" evidence="1">
    <location>
        <begin position="1001"/>
        <end position="1017"/>
    </location>
</feature>
<dbReference type="Proteomes" id="UP001556367">
    <property type="component" value="Unassembled WGS sequence"/>
</dbReference>
<sequence length="1136" mass="120287">MSGKYPHHPARDTRPLPPPPSTQTRPLPAASASAPHPRATHASSSSSPTPTKGHKWVRTERHNTRSTATASARLNTTHQLGVIAAKNDATLSSPPVSARVSRRTQHKSAKRASGTTFDDVPGVPLSKKRKRSGVLYYVSSLNFQHIQLFEDIIEIDSDSDGPSPVKAARPNQESNVIDLVSDEEQDAAVVVTPAPPSSSPVKSRLAARTRRGAAPKDFLTRRQLKSPHSSSALPSTPRTPPLILPFVPLDLPPSSPQPPEEDHFTRLSPPDTAQSSSPIDQLLSSTDDRPFSPPIVDQQFSLADSPIASHARPSSVGDPTPTDFNTDFNNTQELVASITLPDVLPKSLRTLNSTTNARVPMEGIEETVLPNPLADSPDCSLAVIETFPPAPIAPSSHASASFQPIHVPSLASRSCSIPHSSTSGAPSTHKVAGSHSGSAANLKNLQPVHTTRENLASRDQHLAQLSTVRPSTTAFPSAPSKGSSVSSQESEQSTTTSASTTVSSISDKPSKRRPSKTSPARLAGSGGKKVARRNQLGAKLKGPQANQNDLPEKANTRKSIDDIASSAQIQINAHSEELASPGRNLKHAVPAVQPNKSVLGSPDNGEGSRGEADEDTSSLPPSLSRRKAPKADDNRARNEAVLAPSSAPVYEAASQPALPRTSAVSPYSISSEPDVTAANAPQTLRSASATSPTIPVNGTRFFDRVRTVRVGEEPTFSQPTTSSSLPPPTPALRETTASRIRSMPALSDTLSYARTAALPPLDRSIVVQSPVGASPIVNAPPLRDNKGVGQPSEPLIDPKPVNTPTGVSSHPHAPVMAARDSPSPVIRATLGDVDSEHLGDAQRSLFKSTRESMIPPSDIYQVWQALLDSASDGDSDDVTAEARTVDAEDVVPRGKSNKELRYASTPELNDPQDSDVRNPEAVADVAIGLENTSIADDGAAIQVSSDRAPSPDTVQLDIQSSLEAYLAAESQGDGDTDAEMLNQGAEIMIVDEDGEPHGEGTRQTNSEGSAGTASPSAETIKKPRDLIKEEANNSAALTAVTDQKSLGSIHALRRNWVEKQKAVFLAPNPLPPAPSLTFSDASLLGSPDPEHTLINGDRPMQSSSNTNRKYPLEEESEDEDDEELSMMDLVYPGFPI</sequence>
<feature type="region of interest" description="Disordered" evidence="1">
    <location>
        <begin position="774"/>
        <end position="850"/>
    </location>
</feature>
<reference evidence="3" key="1">
    <citation type="submission" date="2024-06" db="EMBL/GenBank/DDBJ databases">
        <title>Multi-omics analyses provide insights into the biosynthesis of the anticancer antibiotic pleurotin in Hohenbuehelia grisea.</title>
        <authorList>
            <person name="Weaver J.A."/>
            <person name="Alberti F."/>
        </authorList>
    </citation>
    <scope>NUCLEOTIDE SEQUENCE [LARGE SCALE GENOMIC DNA]</scope>
    <source>
        <strain evidence="3">T-177</strain>
    </source>
</reference>
<feature type="compositionally biased region" description="Acidic residues" evidence="1">
    <location>
        <begin position="1113"/>
        <end position="1125"/>
    </location>
</feature>
<accession>A0ABR3K0I9</accession>
<feature type="region of interest" description="Disordered" evidence="1">
    <location>
        <begin position="184"/>
        <end position="297"/>
    </location>
</feature>
<feature type="compositionally biased region" description="Basic and acidic residues" evidence="1">
    <location>
        <begin position="883"/>
        <end position="901"/>
    </location>
</feature>
<feature type="region of interest" description="Disordered" evidence="1">
    <location>
        <begin position="991"/>
        <end position="1029"/>
    </location>
</feature>
<feature type="compositionally biased region" description="Polar residues" evidence="1">
    <location>
        <begin position="271"/>
        <end position="285"/>
    </location>
</feature>
<keyword evidence="3" id="KW-1185">Reference proteome</keyword>
<name>A0ABR3K0I9_9AGAR</name>
<evidence type="ECO:0000313" key="2">
    <source>
        <dbReference type="EMBL" id="KAL0960851.1"/>
    </source>
</evidence>
<feature type="compositionally biased region" description="Polar residues" evidence="1">
    <location>
        <begin position="662"/>
        <end position="679"/>
    </location>
</feature>
<feature type="compositionally biased region" description="Polar residues" evidence="1">
    <location>
        <begin position="435"/>
        <end position="444"/>
    </location>
</feature>
<evidence type="ECO:0000313" key="3">
    <source>
        <dbReference type="Proteomes" id="UP001556367"/>
    </source>
</evidence>
<feature type="compositionally biased region" description="Basic and acidic residues" evidence="1">
    <location>
        <begin position="1019"/>
        <end position="1029"/>
    </location>
</feature>
<feature type="compositionally biased region" description="Low complexity" evidence="1">
    <location>
        <begin position="714"/>
        <end position="724"/>
    </location>
</feature>
<comment type="caution">
    <text evidence="2">The sequence shown here is derived from an EMBL/GenBank/DDBJ whole genome shotgun (WGS) entry which is preliminary data.</text>
</comment>
<dbReference type="EMBL" id="JASNQZ010000001">
    <property type="protein sequence ID" value="KAL0960851.1"/>
    <property type="molecule type" value="Genomic_DNA"/>
</dbReference>
<feature type="compositionally biased region" description="Polar residues" evidence="1">
    <location>
        <begin position="412"/>
        <end position="426"/>
    </location>
</feature>
<feature type="region of interest" description="Disordered" evidence="1">
    <location>
        <begin position="870"/>
        <end position="917"/>
    </location>
</feature>
<feature type="compositionally biased region" description="Basic residues" evidence="1">
    <location>
        <begin position="100"/>
        <end position="110"/>
    </location>
</feature>
<feature type="region of interest" description="Disordered" evidence="1">
    <location>
        <begin position="468"/>
        <end position="531"/>
    </location>
</feature>
<feature type="compositionally biased region" description="Basic and acidic residues" evidence="1">
    <location>
        <begin position="629"/>
        <end position="638"/>
    </location>
</feature>
<feature type="region of interest" description="Disordered" evidence="1">
    <location>
        <begin position="591"/>
        <end position="679"/>
    </location>
</feature>
<feature type="compositionally biased region" description="Polar residues" evidence="1">
    <location>
        <begin position="226"/>
        <end position="236"/>
    </location>
</feature>
<proteinExistence type="predicted"/>
<feature type="compositionally biased region" description="Polar residues" evidence="1">
    <location>
        <begin position="65"/>
        <end position="79"/>
    </location>
</feature>
<protein>
    <submittedName>
        <fullName evidence="2">Uncharacterized protein</fullName>
    </submittedName>
</protein>
<feature type="region of interest" description="Disordered" evidence="1">
    <location>
        <begin position="1"/>
        <end position="117"/>
    </location>
</feature>
<feature type="compositionally biased region" description="Low complexity" evidence="1">
    <location>
        <begin position="22"/>
        <end position="51"/>
    </location>
</feature>